<evidence type="ECO:0000313" key="2">
    <source>
        <dbReference type="EMBL" id="MBB3110215.1"/>
    </source>
</evidence>
<dbReference type="EMBL" id="JACHXK010000004">
    <property type="protein sequence ID" value="MBB3110215.1"/>
    <property type="molecule type" value="Genomic_DNA"/>
</dbReference>
<dbReference type="Proteomes" id="UP000570361">
    <property type="component" value="Unassembled WGS sequence"/>
</dbReference>
<keyword evidence="3" id="KW-1185">Reference proteome</keyword>
<organism evidence="2 3">
    <name type="scientific">Paenibacillus phyllosphaerae</name>
    <dbReference type="NCBI Taxonomy" id="274593"/>
    <lineage>
        <taxon>Bacteria</taxon>
        <taxon>Bacillati</taxon>
        <taxon>Bacillota</taxon>
        <taxon>Bacilli</taxon>
        <taxon>Bacillales</taxon>
        <taxon>Paenibacillaceae</taxon>
        <taxon>Paenibacillus</taxon>
    </lineage>
</organism>
<sequence>MKKYLAAIALIVILIVVYLFGPELNKSVKQDVNGVSDVETEETIDGPTTPELGQPNAEETIKIGDKIGDGTVTSFHIEYIPESNEVFSLQVDLEGTLRVKGKYHYYPSDDEGYGDQILVNYERDPSFPGNYISDLFQTGHLDRKFILNVEYEWDKALFGKPGTEGEIEMKISSYSFKYYQSDEIDSADFVEIISINNGEKTIEDIDQSKIHWVEFKKGTNDATGKMIEGYYIDNLREVEGADATLDYSVAEEDLNGDSQPEIIAALHNQYFLGARCDSYIQVYPYASGKLGEPISITCVALMDGDNPTAFGVVKSQEHSWKDLVVNGQHIWTWNGKEYES</sequence>
<proteinExistence type="predicted"/>
<reference evidence="2 3" key="1">
    <citation type="submission" date="2020-08" db="EMBL/GenBank/DDBJ databases">
        <title>Genomic Encyclopedia of Type Strains, Phase III (KMG-III): the genomes of soil and plant-associated and newly described type strains.</title>
        <authorList>
            <person name="Whitman W."/>
        </authorList>
    </citation>
    <scope>NUCLEOTIDE SEQUENCE [LARGE SCALE GENOMIC DNA]</scope>
    <source>
        <strain evidence="2 3">CECT 5862</strain>
    </source>
</reference>
<name>A0A7W5FMF4_9BACL</name>
<gene>
    <name evidence="2" type="ORF">FHS18_002282</name>
</gene>
<protein>
    <submittedName>
        <fullName evidence="2">Uncharacterized protein</fullName>
    </submittedName>
</protein>
<dbReference type="RefSeq" id="WP_183600030.1">
    <property type="nucleotide sequence ID" value="NZ_JACHXK010000004.1"/>
</dbReference>
<accession>A0A7W5FMF4</accession>
<feature type="region of interest" description="Disordered" evidence="1">
    <location>
        <begin position="36"/>
        <end position="55"/>
    </location>
</feature>
<comment type="caution">
    <text evidence="2">The sequence shown here is derived from an EMBL/GenBank/DDBJ whole genome shotgun (WGS) entry which is preliminary data.</text>
</comment>
<dbReference type="AlphaFoldDB" id="A0A7W5FMF4"/>
<evidence type="ECO:0000313" key="3">
    <source>
        <dbReference type="Proteomes" id="UP000570361"/>
    </source>
</evidence>
<evidence type="ECO:0000256" key="1">
    <source>
        <dbReference type="SAM" id="MobiDB-lite"/>
    </source>
</evidence>